<organism evidence="1">
    <name type="scientific">Streptomyces iranensis</name>
    <dbReference type="NCBI Taxonomy" id="576784"/>
    <lineage>
        <taxon>Bacteria</taxon>
        <taxon>Bacillati</taxon>
        <taxon>Actinomycetota</taxon>
        <taxon>Actinomycetes</taxon>
        <taxon>Kitasatosporales</taxon>
        <taxon>Streptomycetaceae</taxon>
        <taxon>Streptomyces</taxon>
        <taxon>Streptomyces violaceusniger group</taxon>
    </lineage>
</organism>
<name>A0A060ZYT8_9ACTN</name>
<protein>
    <submittedName>
        <fullName evidence="1">Uncharacterized protein</fullName>
    </submittedName>
</protein>
<reference evidence="1" key="1">
    <citation type="submission" date="2014-05" db="EMBL/GenBank/DDBJ databases">
        <authorList>
            <person name="Horn Fabian"/>
        </authorList>
    </citation>
    <scope>NUCLEOTIDE SEQUENCE</scope>
</reference>
<dbReference type="EMBL" id="LK022848">
    <property type="protein sequence ID" value="CDR12662.1"/>
    <property type="molecule type" value="Genomic_DNA"/>
</dbReference>
<dbReference type="AlphaFoldDB" id="A0A060ZYT8"/>
<evidence type="ECO:0000313" key="1">
    <source>
        <dbReference type="EMBL" id="CDR12662.1"/>
    </source>
</evidence>
<accession>A0A060ZYT8</accession>
<proteinExistence type="predicted"/>
<dbReference type="HOGENOM" id="CLU_3333584_0_0_11"/>
<sequence length="38" mass="3794">MTDLLEAHPLACGGDMTLDRALSLASQISGIPGTAVPA</sequence>
<dbReference type="PATRIC" id="fig|576784.4.peg.7917"/>
<gene>
    <name evidence="1" type="ORF">SIRAN7730</name>
</gene>